<gene>
    <name evidence="1" type="ORF">UFOPK2166_01063</name>
</gene>
<dbReference type="AlphaFoldDB" id="A0A6J6L051"/>
<evidence type="ECO:0000313" key="1">
    <source>
        <dbReference type="EMBL" id="CAB4655417.1"/>
    </source>
</evidence>
<dbReference type="EMBL" id="CAEZWB010000160">
    <property type="protein sequence ID" value="CAB4655417.1"/>
    <property type="molecule type" value="Genomic_DNA"/>
</dbReference>
<organism evidence="1">
    <name type="scientific">freshwater metagenome</name>
    <dbReference type="NCBI Taxonomy" id="449393"/>
    <lineage>
        <taxon>unclassified sequences</taxon>
        <taxon>metagenomes</taxon>
        <taxon>ecological metagenomes</taxon>
    </lineage>
</organism>
<reference evidence="1" key="1">
    <citation type="submission" date="2020-05" db="EMBL/GenBank/DDBJ databases">
        <authorList>
            <person name="Chiriac C."/>
            <person name="Salcher M."/>
            <person name="Ghai R."/>
            <person name="Kavagutti S V."/>
        </authorList>
    </citation>
    <scope>NUCLEOTIDE SEQUENCE</scope>
</reference>
<accession>A0A6J6L051</accession>
<proteinExistence type="predicted"/>
<protein>
    <submittedName>
        <fullName evidence="1">Unannotated protein</fullName>
    </submittedName>
</protein>
<name>A0A6J6L051_9ZZZZ</name>
<sequence length="49" mass="5158">MVAKAGLEGVAQGKVIVVPGVLYKVLVAISNSVPRAVSRKITQLITKRV</sequence>